<dbReference type="PANTHER" id="PTHR14187">
    <property type="entry name" value="ALPHA KINASE/ELONGATION FACTOR 2 KINASE"/>
    <property type="match status" value="1"/>
</dbReference>
<dbReference type="GO" id="GO:0005524">
    <property type="term" value="F:ATP binding"/>
    <property type="evidence" value="ECO:0007669"/>
    <property type="project" value="UniProtKB-KW"/>
</dbReference>
<sequence length="267" mass="29785">MAVHVAAIDFGTTYSGYAFSVSAPETDLKDVEILSNQIWNSGTAEVASLKTPTCLLLSKDRKISAFGYEAEEQYADIVLDGDTEDYYFFHRFKMNLHNNKNITMTMVLEDVRGQPLPAIDVFSLSIKALKDHLKSTVEIKNIKLDDRKTKWVLTVPAIWTDTAKQFMRKSAEKAGIPRDRLTIALEPESASIYCQTFPSAGCRDIVEIESRYMVVDLGGGTIDVTVHEKIPNGTLKEVTKASGMVVAGLRLMMHLSNFSFAYLADHF</sequence>
<dbReference type="AlphaFoldDB" id="A0A8S3UZ04"/>
<dbReference type="GO" id="GO:0140662">
    <property type="term" value="F:ATP-dependent protein folding chaperone"/>
    <property type="evidence" value="ECO:0007669"/>
    <property type="project" value="InterPro"/>
</dbReference>
<dbReference type="Gene3D" id="3.30.420.40">
    <property type="match status" value="1"/>
</dbReference>
<evidence type="ECO:0000313" key="4">
    <source>
        <dbReference type="EMBL" id="CAG2249164.1"/>
    </source>
</evidence>
<evidence type="ECO:0000313" key="5">
    <source>
        <dbReference type="Proteomes" id="UP000683360"/>
    </source>
</evidence>
<evidence type="ECO:0000256" key="1">
    <source>
        <dbReference type="ARBA" id="ARBA00007381"/>
    </source>
</evidence>
<gene>
    <name evidence="4" type="ORF">MEDL_60949</name>
</gene>
<protein>
    <submittedName>
        <fullName evidence="4">Uncharacterized protein</fullName>
    </submittedName>
</protein>
<evidence type="ECO:0000256" key="2">
    <source>
        <dbReference type="ARBA" id="ARBA00022741"/>
    </source>
</evidence>
<accession>A0A8S3UZ04</accession>
<dbReference type="InterPro" id="IPR043129">
    <property type="entry name" value="ATPase_NBD"/>
</dbReference>
<dbReference type="Pfam" id="PF00012">
    <property type="entry name" value="HSP70"/>
    <property type="match status" value="1"/>
</dbReference>
<keyword evidence="3" id="KW-0067">ATP-binding</keyword>
<comment type="similarity">
    <text evidence="1">Belongs to the heat shock protein 70 family.</text>
</comment>
<dbReference type="OrthoDB" id="2963168at2759"/>
<keyword evidence="5" id="KW-1185">Reference proteome</keyword>
<organism evidence="4 5">
    <name type="scientific">Mytilus edulis</name>
    <name type="common">Blue mussel</name>
    <dbReference type="NCBI Taxonomy" id="6550"/>
    <lineage>
        <taxon>Eukaryota</taxon>
        <taxon>Metazoa</taxon>
        <taxon>Spiralia</taxon>
        <taxon>Lophotrochozoa</taxon>
        <taxon>Mollusca</taxon>
        <taxon>Bivalvia</taxon>
        <taxon>Autobranchia</taxon>
        <taxon>Pteriomorphia</taxon>
        <taxon>Mytilida</taxon>
        <taxon>Mytiloidea</taxon>
        <taxon>Mytilidae</taxon>
        <taxon>Mytilinae</taxon>
        <taxon>Mytilus</taxon>
    </lineage>
</organism>
<comment type="caution">
    <text evidence="4">The sequence shown here is derived from an EMBL/GenBank/DDBJ whole genome shotgun (WGS) entry which is preliminary data.</text>
</comment>
<dbReference type="PANTHER" id="PTHR14187:SF46">
    <property type="entry name" value="HEAT SHOCK 70 KDA PROTEIN 12A"/>
    <property type="match status" value="1"/>
</dbReference>
<dbReference type="SUPFAM" id="SSF53067">
    <property type="entry name" value="Actin-like ATPase domain"/>
    <property type="match status" value="1"/>
</dbReference>
<reference evidence="4" key="1">
    <citation type="submission" date="2021-03" db="EMBL/GenBank/DDBJ databases">
        <authorList>
            <person name="Bekaert M."/>
        </authorList>
    </citation>
    <scope>NUCLEOTIDE SEQUENCE</scope>
</reference>
<dbReference type="EMBL" id="CAJPWZ010002965">
    <property type="protein sequence ID" value="CAG2249164.1"/>
    <property type="molecule type" value="Genomic_DNA"/>
</dbReference>
<name>A0A8S3UZ04_MYTED</name>
<keyword evidence="2" id="KW-0547">Nucleotide-binding</keyword>
<evidence type="ECO:0000256" key="3">
    <source>
        <dbReference type="ARBA" id="ARBA00022840"/>
    </source>
</evidence>
<dbReference type="InterPro" id="IPR013126">
    <property type="entry name" value="Hsp_70_fam"/>
</dbReference>
<dbReference type="CDD" id="cd10229">
    <property type="entry name" value="ASKHA_NBD_HSP70_HSPA12"/>
    <property type="match status" value="1"/>
</dbReference>
<proteinExistence type="inferred from homology"/>
<dbReference type="Proteomes" id="UP000683360">
    <property type="component" value="Unassembled WGS sequence"/>
</dbReference>